<keyword evidence="2" id="KW-0808">Transferase</keyword>
<dbReference type="PANTHER" id="PTHR37809">
    <property type="entry name" value="RIBOSOMAL PROTEIN S12 METHYLTHIOTRANSFERASE ACCESSORY FACTOR YCAO"/>
    <property type="match status" value="1"/>
</dbReference>
<evidence type="ECO:0000259" key="1">
    <source>
        <dbReference type="PROSITE" id="PS51664"/>
    </source>
</evidence>
<dbReference type="EMBL" id="JACIGM010000008">
    <property type="protein sequence ID" value="MBB4276120.1"/>
    <property type="molecule type" value="Genomic_DNA"/>
</dbReference>
<dbReference type="AlphaFoldDB" id="A0A7W6RQN0"/>
<sequence length="383" mass="42051">MPSETLTRVTPFLVDFGVTRIARHTGLDRVGIPVWCAYSPNARSIVVAQGKGLNDDDAKVSAVMEALERAVAGNPSVDTVRASARRLQESGYRVEKLDCLIGRHKDDIGDDEEIEWALGRELLSGTEVYVPFEAAILDRTRDCRFWMSSDGLASGNTLEEAMLHGILERIERDAYVLWQIGNDRDRHSRCIDPRGLKDPALDQLIEKIETAGLVLRLFDMMSDIAVPCFTAILGPRDIHDDANVRFVEVTAGSGAHPSPVRAAIRAVTEAAQSRLTYISGARDDILPETFLAPLPLQTRTAFQAVPAMPATIAPAYPQSLSQHLDYTLSALREKQIDRIIALALSDPALPFSVAKIFIPALENPEGGRARRFGNRAVSRAIMS</sequence>
<protein>
    <submittedName>
        <fullName evidence="2">Ribosomal protein S12 methylthiotransferase accessory factor</fullName>
    </submittedName>
</protein>
<organism evidence="2 3">
    <name type="scientific">Rhizobium mongolense</name>
    <dbReference type="NCBI Taxonomy" id="57676"/>
    <lineage>
        <taxon>Bacteria</taxon>
        <taxon>Pseudomonadati</taxon>
        <taxon>Pseudomonadota</taxon>
        <taxon>Alphaproteobacteria</taxon>
        <taxon>Hyphomicrobiales</taxon>
        <taxon>Rhizobiaceae</taxon>
        <taxon>Rhizobium/Agrobacterium group</taxon>
        <taxon>Rhizobium</taxon>
    </lineage>
</organism>
<proteinExistence type="predicted"/>
<dbReference type="PANTHER" id="PTHR37809:SF1">
    <property type="entry name" value="RIBOSOMAL PROTEIN S12 METHYLTHIOTRANSFERASE ACCESSORY FACTOR YCAO"/>
    <property type="match status" value="1"/>
</dbReference>
<reference evidence="2 3" key="1">
    <citation type="submission" date="2020-08" db="EMBL/GenBank/DDBJ databases">
        <title>Genomic Encyclopedia of Type Strains, Phase IV (KMG-V): Genome sequencing to study the core and pangenomes of soil and plant-associated prokaryotes.</title>
        <authorList>
            <person name="Whitman W."/>
        </authorList>
    </citation>
    <scope>NUCLEOTIDE SEQUENCE [LARGE SCALE GENOMIC DNA]</scope>
    <source>
        <strain evidence="2 3">SEMIA 402</strain>
    </source>
</reference>
<dbReference type="PROSITE" id="PS51664">
    <property type="entry name" value="YCAO"/>
    <property type="match status" value="1"/>
</dbReference>
<dbReference type="Pfam" id="PF02624">
    <property type="entry name" value="YcaO"/>
    <property type="match status" value="1"/>
</dbReference>
<gene>
    <name evidence="2" type="ORF">GGE12_003917</name>
</gene>
<keyword evidence="2" id="KW-0687">Ribonucleoprotein</keyword>
<evidence type="ECO:0000313" key="3">
    <source>
        <dbReference type="Proteomes" id="UP000533641"/>
    </source>
</evidence>
<comment type="caution">
    <text evidence="2">The sequence shown here is derived from an EMBL/GenBank/DDBJ whole genome shotgun (WGS) entry which is preliminary data.</text>
</comment>
<evidence type="ECO:0000313" key="2">
    <source>
        <dbReference type="EMBL" id="MBB4276120.1"/>
    </source>
</evidence>
<dbReference type="Proteomes" id="UP000533641">
    <property type="component" value="Unassembled WGS sequence"/>
</dbReference>
<dbReference type="Gene3D" id="3.30.160.660">
    <property type="match status" value="1"/>
</dbReference>
<name>A0A7W6RQN0_9HYPH</name>
<dbReference type="GO" id="GO:0005840">
    <property type="term" value="C:ribosome"/>
    <property type="evidence" value="ECO:0007669"/>
    <property type="project" value="UniProtKB-KW"/>
</dbReference>
<accession>A0A7W6RQN0</accession>
<dbReference type="GO" id="GO:0016740">
    <property type="term" value="F:transferase activity"/>
    <property type="evidence" value="ECO:0007669"/>
    <property type="project" value="UniProtKB-KW"/>
</dbReference>
<dbReference type="NCBIfam" id="TIGR00702">
    <property type="entry name" value="YcaO-type kinase domain"/>
    <property type="match status" value="1"/>
</dbReference>
<keyword evidence="2" id="KW-0689">Ribosomal protein</keyword>
<dbReference type="InterPro" id="IPR003776">
    <property type="entry name" value="YcaO-like_dom"/>
</dbReference>
<feature type="domain" description="YcaO" evidence="1">
    <location>
        <begin position="50"/>
        <end position="383"/>
    </location>
</feature>